<keyword evidence="4 5" id="KW-0697">Rotamase</keyword>
<evidence type="ECO:0000313" key="7">
    <source>
        <dbReference type="EMBL" id="MCS2610473.1"/>
    </source>
</evidence>
<dbReference type="PROSITE" id="PS50198">
    <property type="entry name" value="PPIC_PPIASE_2"/>
    <property type="match status" value="1"/>
</dbReference>
<dbReference type="RefSeq" id="WP_259036960.1">
    <property type="nucleotide sequence ID" value="NZ_JAJISC010000006.1"/>
</dbReference>
<evidence type="ECO:0000256" key="1">
    <source>
        <dbReference type="ARBA" id="ARBA00000971"/>
    </source>
</evidence>
<keyword evidence="5 7" id="KW-0413">Isomerase</keyword>
<dbReference type="Proteomes" id="UP001165542">
    <property type="component" value="Unassembled WGS sequence"/>
</dbReference>
<protein>
    <recommendedName>
        <fullName evidence="3">peptidylprolyl isomerase</fullName>
        <ecNumber evidence="3">5.2.1.8</ecNumber>
    </recommendedName>
</protein>
<feature type="domain" description="PpiC" evidence="6">
    <location>
        <begin position="116"/>
        <end position="217"/>
    </location>
</feature>
<evidence type="ECO:0000256" key="5">
    <source>
        <dbReference type="PROSITE-ProRule" id="PRU00278"/>
    </source>
</evidence>
<comment type="caution">
    <text evidence="7">The sequence shown here is derived from an EMBL/GenBank/DDBJ whole genome shotgun (WGS) entry which is preliminary data.</text>
</comment>
<evidence type="ECO:0000313" key="8">
    <source>
        <dbReference type="Proteomes" id="UP001165542"/>
    </source>
</evidence>
<dbReference type="PANTHER" id="PTHR47245">
    <property type="entry name" value="PEPTIDYLPROLYL ISOMERASE"/>
    <property type="match status" value="1"/>
</dbReference>
<dbReference type="InterPro" id="IPR050245">
    <property type="entry name" value="PrsA_foldase"/>
</dbReference>
<dbReference type="Gene3D" id="3.10.50.40">
    <property type="match status" value="1"/>
</dbReference>
<dbReference type="EC" id="5.2.1.8" evidence="3"/>
<reference evidence="7" key="1">
    <citation type="submission" date="2021-11" db="EMBL/GenBank/DDBJ databases">
        <title>Halomonas sp., isolated from a coastal aquaculture zone in Dongshan Bay.</title>
        <authorList>
            <person name="Lin W."/>
        </authorList>
    </citation>
    <scope>NUCLEOTIDE SEQUENCE</scope>
    <source>
        <strain evidence="7">Yzlin-01</strain>
    </source>
</reference>
<dbReference type="InterPro" id="IPR046357">
    <property type="entry name" value="PPIase_dom_sf"/>
</dbReference>
<comment type="similarity">
    <text evidence="2">Belongs to the PpiC/parvulin rotamase family.</text>
</comment>
<dbReference type="InterPro" id="IPR000297">
    <property type="entry name" value="PPIase_PpiC"/>
</dbReference>
<evidence type="ECO:0000256" key="4">
    <source>
        <dbReference type="ARBA" id="ARBA00023110"/>
    </source>
</evidence>
<dbReference type="InterPro" id="IPR027304">
    <property type="entry name" value="Trigger_fact/SurA_dom_sf"/>
</dbReference>
<dbReference type="Pfam" id="PF00639">
    <property type="entry name" value="Rotamase"/>
    <property type="match status" value="1"/>
</dbReference>
<dbReference type="SUPFAM" id="SSF109998">
    <property type="entry name" value="Triger factor/SurA peptide-binding domain-like"/>
    <property type="match status" value="1"/>
</dbReference>
<organism evidence="7 8">
    <name type="scientific">Halomonas dongshanensis</name>
    <dbReference type="NCBI Taxonomy" id="2890835"/>
    <lineage>
        <taxon>Bacteria</taxon>
        <taxon>Pseudomonadati</taxon>
        <taxon>Pseudomonadota</taxon>
        <taxon>Gammaproteobacteria</taxon>
        <taxon>Oceanospirillales</taxon>
        <taxon>Halomonadaceae</taxon>
        <taxon>Halomonas</taxon>
    </lineage>
</organism>
<dbReference type="EMBL" id="JAJISC010000006">
    <property type="protein sequence ID" value="MCS2610473.1"/>
    <property type="molecule type" value="Genomic_DNA"/>
</dbReference>
<accession>A0ABT2EGI5</accession>
<evidence type="ECO:0000259" key="6">
    <source>
        <dbReference type="PROSITE" id="PS50198"/>
    </source>
</evidence>
<evidence type="ECO:0000256" key="3">
    <source>
        <dbReference type="ARBA" id="ARBA00013194"/>
    </source>
</evidence>
<comment type="catalytic activity">
    <reaction evidence="1">
        <text>[protein]-peptidylproline (omega=180) = [protein]-peptidylproline (omega=0)</text>
        <dbReference type="Rhea" id="RHEA:16237"/>
        <dbReference type="Rhea" id="RHEA-COMP:10747"/>
        <dbReference type="Rhea" id="RHEA-COMP:10748"/>
        <dbReference type="ChEBI" id="CHEBI:83833"/>
        <dbReference type="ChEBI" id="CHEBI:83834"/>
        <dbReference type="EC" id="5.2.1.8"/>
    </reaction>
</comment>
<dbReference type="PANTHER" id="PTHR47245:SF2">
    <property type="entry name" value="PEPTIDYL-PROLYL CIS-TRANS ISOMERASE HP_0175-RELATED"/>
    <property type="match status" value="1"/>
</dbReference>
<dbReference type="SUPFAM" id="SSF54534">
    <property type="entry name" value="FKBP-like"/>
    <property type="match status" value="1"/>
</dbReference>
<evidence type="ECO:0000256" key="2">
    <source>
        <dbReference type="ARBA" id="ARBA00007656"/>
    </source>
</evidence>
<gene>
    <name evidence="7" type="ORF">LLY24_14220</name>
</gene>
<name>A0ABT2EGI5_9GAMM</name>
<sequence length="274" mass="30722">MQRIEIEQLPGSAHAALIRVGSTAIDEESVAREVQHHTAPTLEEAQQQAARALVIRALLTQRAEQLGLLSERDAVTEEEQTSAITALLEQELTVPEPNDDDCRRFYATHPERFSEPDVMRVHHILLAAAPDDSQERDTAYQQGEYLIDTLTFAPERFDEMASRYSACPSKTSGGDLGWLAPGQTVEELDRALRYLPLGLHGRPLASRYGWHVVRIDERREGQVLAFEQVADSVRHLLREQSSRRAVRHYLLALEAEFGVEGFALDDDASASLMQ</sequence>
<dbReference type="GO" id="GO:0003755">
    <property type="term" value="F:peptidyl-prolyl cis-trans isomerase activity"/>
    <property type="evidence" value="ECO:0007669"/>
    <property type="project" value="UniProtKB-EC"/>
</dbReference>
<proteinExistence type="inferred from homology"/>
<keyword evidence="8" id="KW-1185">Reference proteome</keyword>